<evidence type="ECO:0008006" key="4">
    <source>
        <dbReference type="Google" id="ProtNLM"/>
    </source>
</evidence>
<dbReference type="PANTHER" id="PTHR48098:SF1">
    <property type="entry name" value="DIACYLGLYCEROL ACYLTRANSFERASE_MYCOLYLTRANSFERASE AG85A"/>
    <property type="match status" value="1"/>
</dbReference>
<comment type="caution">
    <text evidence="2">The sequence shown here is derived from an EMBL/GenBank/DDBJ whole genome shotgun (WGS) entry which is preliminary data.</text>
</comment>
<evidence type="ECO:0000313" key="2">
    <source>
        <dbReference type="EMBL" id="MBD8042350.1"/>
    </source>
</evidence>
<accession>A0ABR8YDQ7</accession>
<sequence length="430" mass="45068">MNIPLTAGAVPVVLLCLGVLSVAWLCWGRGRNLSRAIPLAAVSAAAFTLLLFVLAELVFHWWDASLPRHLYVYTFLAIFAEFLAVRRFLTARGPVGRTLPVLAAFLVLLALFAGVNVAYGQYPTIASLFERPGTSGALPTRAPSSPVPPPAAEAAWQPPPDMPQTGSVFSATIPESGSGYPSNPALIYLPPAYLASPPAENLPVLVLLHGQPGSPSDWFTAGQLAQVMDGFAAAHSGLAPVVVVPDLSAAGAANWPLCLDSNAGRSATYLAVDLPAWVKANLASGLTDARQWAVAGYSYGGTCSLQLAVNFPEVYPTFLDIAGESEPTIPGGRSALVDTYFGGDAAAFTAQNALDKLPTRSFPDSAGIVVVGRDDSVYAPQGQQVYDAARAAGMDVQFQQLDGGHSWTVWKAGLANNLDWLAGRLGILGQ</sequence>
<dbReference type="Pfam" id="PF00756">
    <property type="entry name" value="Esterase"/>
    <property type="match status" value="1"/>
</dbReference>
<feature type="transmembrane region" description="Helical" evidence="1">
    <location>
        <begin position="6"/>
        <end position="27"/>
    </location>
</feature>
<feature type="transmembrane region" description="Helical" evidence="1">
    <location>
        <begin position="101"/>
        <end position="122"/>
    </location>
</feature>
<dbReference type="SUPFAM" id="SSF53474">
    <property type="entry name" value="alpha/beta-Hydrolases"/>
    <property type="match status" value="1"/>
</dbReference>
<organism evidence="2 3">
    <name type="scientific">Arthrobacter pullicola</name>
    <dbReference type="NCBI Taxonomy" id="2762224"/>
    <lineage>
        <taxon>Bacteria</taxon>
        <taxon>Bacillati</taxon>
        <taxon>Actinomycetota</taxon>
        <taxon>Actinomycetes</taxon>
        <taxon>Micrococcales</taxon>
        <taxon>Micrococcaceae</taxon>
        <taxon>Arthrobacter</taxon>
    </lineage>
</organism>
<keyword evidence="1" id="KW-1133">Transmembrane helix</keyword>
<dbReference type="EMBL" id="JACSQC010000001">
    <property type="protein sequence ID" value="MBD8042350.1"/>
    <property type="molecule type" value="Genomic_DNA"/>
</dbReference>
<keyword evidence="3" id="KW-1185">Reference proteome</keyword>
<dbReference type="InterPro" id="IPR029058">
    <property type="entry name" value="AB_hydrolase_fold"/>
</dbReference>
<dbReference type="RefSeq" id="WP_191745303.1">
    <property type="nucleotide sequence ID" value="NZ_JACSQC010000001.1"/>
</dbReference>
<reference evidence="2 3" key="1">
    <citation type="submission" date="2020-08" db="EMBL/GenBank/DDBJ databases">
        <title>A Genomic Blueprint of the Chicken Gut Microbiome.</title>
        <authorList>
            <person name="Gilroy R."/>
            <person name="Ravi A."/>
            <person name="Getino M."/>
            <person name="Pursley I."/>
            <person name="Horton D.L."/>
            <person name="Alikhan N.-F."/>
            <person name="Baker D."/>
            <person name="Gharbi K."/>
            <person name="Hall N."/>
            <person name="Watson M."/>
            <person name="Adriaenssens E.M."/>
            <person name="Foster-Nyarko E."/>
            <person name="Jarju S."/>
            <person name="Secka A."/>
            <person name="Antonio M."/>
            <person name="Oren A."/>
            <person name="Chaudhuri R."/>
            <person name="La Ragione R.M."/>
            <person name="Hildebrand F."/>
            <person name="Pallen M.J."/>
        </authorList>
    </citation>
    <scope>NUCLEOTIDE SEQUENCE [LARGE SCALE GENOMIC DNA]</scope>
    <source>
        <strain evidence="2 3">Sa2BUA2</strain>
    </source>
</reference>
<protein>
    <recommendedName>
        <fullName evidence="4">Esterase</fullName>
    </recommendedName>
</protein>
<name>A0ABR8YDQ7_9MICC</name>
<feature type="transmembrane region" description="Helical" evidence="1">
    <location>
        <begin position="70"/>
        <end position="89"/>
    </location>
</feature>
<proteinExistence type="predicted"/>
<gene>
    <name evidence="2" type="ORF">H9638_00845</name>
</gene>
<keyword evidence="1" id="KW-0472">Membrane</keyword>
<feature type="transmembrane region" description="Helical" evidence="1">
    <location>
        <begin position="39"/>
        <end position="58"/>
    </location>
</feature>
<dbReference type="InterPro" id="IPR000801">
    <property type="entry name" value="Esterase-like"/>
</dbReference>
<dbReference type="Proteomes" id="UP000652763">
    <property type="component" value="Unassembled WGS sequence"/>
</dbReference>
<keyword evidence="1" id="KW-0812">Transmembrane</keyword>
<evidence type="ECO:0000313" key="3">
    <source>
        <dbReference type="Proteomes" id="UP000652763"/>
    </source>
</evidence>
<dbReference type="Gene3D" id="3.40.50.1820">
    <property type="entry name" value="alpha/beta hydrolase"/>
    <property type="match status" value="1"/>
</dbReference>
<dbReference type="PANTHER" id="PTHR48098">
    <property type="entry name" value="ENTEROCHELIN ESTERASE-RELATED"/>
    <property type="match status" value="1"/>
</dbReference>
<evidence type="ECO:0000256" key="1">
    <source>
        <dbReference type="SAM" id="Phobius"/>
    </source>
</evidence>
<dbReference type="InterPro" id="IPR050583">
    <property type="entry name" value="Mycobacterial_A85_antigen"/>
</dbReference>